<evidence type="ECO:0000313" key="2">
    <source>
        <dbReference type="EMBL" id="QAV16400.1"/>
    </source>
</evidence>
<reference evidence="1 4" key="2">
    <citation type="submission" date="2022-05" db="EMBL/GenBank/DDBJ databases">
        <title>Genome Sequencing of Bee-Associated Microbes.</title>
        <authorList>
            <person name="Dunlap C."/>
        </authorList>
    </citation>
    <scope>NUCLEOTIDE SEQUENCE [LARGE SCALE GENOMIC DNA]</scope>
    <source>
        <strain evidence="1 4">NRRL B-23120</strain>
    </source>
</reference>
<dbReference type="AlphaFoldDB" id="A0A410WQ16"/>
<name>A0A410WQ16_9BACL</name>
<sequence length="183" mass="21838">MELSFYLDTHGTCVSELRDELLPLEEAAKTWEFPYAIVVVFRVLPESYERKTFRRFDSRDNLLGLDISLIYEQYLRMSKNEQRETLGIYLYDYLSESVAKYKKHADKDTQNRFLAQVKSWMLENNWLHGKINKARELLAQDMGLYEVSQELKMPLEEIEYILLRMNDYEPADAHPDNRNILIK</sequence>
<reference evidence="2 3" key="1">
    <citation type="submission" date="2018-01" db="EMBL/GenBank/DDBJ databases">
        <title>The whole genome sequencing and assembly of Paenibacillus chitinolyticus KCCM 41400 strain.</title>
        <authorList>
            <person name="Kim J.-Y."/>
            <person name="Park M.-K."/>
            <person name="Lee Y.-J."/>
            <person name="Yi H."/>
            <person name="Bahn Y.-S."/>
            <person name="Kim J.F."/>
            <person name="Lee D.-W."/>
        </authorList>
    </citation>
    <scope>NUCLEOTIDE SEQUENCE [LARGE SCALE GENOMIC DNA]</scope>
    <source>
        <strain evidence="2 3">KCCM 41400</strain>
    </source>
</reference>
<gene>
    <name evidence="1" type="ORF">M5X16_15845</name>
    <name evidence="2" type="ORF">PC41400_01275</name>
</gene>
<dbReference type="RefSeq" id="WP_042231597.1">
    <property type="nucleotide sequence ID" value="NZ_CP026520.1"/>
</dbReference>
<dbReference type="EMBL" id="CP026520">
    <property type="protein sequence ID" value="QAV16400.1"/>
    <property type="molecule type" value="Genomic_DNA"/>
</dbReference>
<proteinExistence type="predicted"/>
<dbReference type="EMBL" id="JAMDMJ010000018">
    <property type="protein sequence ID" value="MCY9597233.1"/>
    <property type="molecule type" value="Genomic_DNA"/>
</dbReference>
<dbReference type="Proteomes" id="UP000288943">
    <property type="component" value="Chromosome"/>
</dbReference>
<dbReference type="Proteomes" id="UP001527202">
    <property type="component" value="Unassembled WGS sequence"/>
</dbReference>
<accession>A0A410WQ16</accession>
<keyword evidence="4" id="KW-1185">Reference proteome</keyword>
<evidence type="ECO:0000313" key="4">
    <source>
        <dbReference type="Proteomes" id="UP001527202"/>
    </source>
</evidence>
<dbReference type="GeneID" id="95373447"/>
<dbReference type="KEGG" id="pchi:PC41400_01275"/>
<evidence type="ECO:0000313" key="1">
    <source>
        <dbReference type="EMBL" id="MCY9597233.1"/>
    </source>
</evidence>
<dbReference type="OrthoDB" id="6966152at2"/>
<organism evidence="2 3">
    <name type="scientific">Paenibacillus chitinolyticus</name>
    <dbReference type="NCBI Taxonomy" id="79263"/>
    <lineage>
        <taxon>Bacteria</taxon>
        <taxon>Bacillati</taxon>
        <taxon>Bacillota</taxon>
        <taxon>Bacilli</taxon>
        <taxon>Bacillales</taxon>
        <taxon>Paenibacillaceae</taxon>
        <taxon>Paenibacillus</taxon>
    </lineage>
</organism>
<evidence type="ECO:0000313" key="3">
    <source>
        <dbReference type="Proteomes" id="UP000288943"/>
    </source>
</evidence>
<protein>
    <submittedName>
        <fullName evidence="2">Uncharacterized protein</fullName>
    </submittedName>
</protein>